<dbReference type="PROSITE" id="PS50075">
    <property type="entry name" value="CARRIER"/>
    <property type="match status" value="1"/>
</dbReference>
<reference evidence="2 3" key="1">
    <citation type="journal article" date="2016" name="Nat. Commun.">
        <title>Thousands of microbial genomes shed light on interconnected biogeochemical processes in an aquifer system.</title>
        <authorList>
            <person name="Anantharaman K."/>
            <person name="Brown C.T."/>
            <person name="Hug L.A."/>
            <person name="Sharon I."/>
            <person name="Castelle C.J."/>
            <person name="Probst A.J."/>
            <person name="Thomas B.C."/>
            <person name="Singh A."/>
            <person name="Wilkins M.J."/>
            <person name="Karaoz U."/>
            <person name="Brodie E.L."/>
            <person name="Williams K.H."/>
            <person name="Hubbard S.S."/>
            <person name="Banfield J.F."/>
        </authorList>
    </citation>
    <scope>NUCLEOTIDE SEQUENCE [LARGE SCALE GENOMIC DNA]</scope>
</reference>
<dbReference type="AlphaFoldDB" id="A0A1G1XB36"/>
<dbReference type="Pfam" id="PF00550">
    <property type="entry name" value="PP-binding"/>
    <property type="match status" value="1"/>
</dbReference>
<dbReference type="Proteomes" id="UP000177941">
    <property type="component" value="Unassembled WGS sequence"/>
</dbReference>
<gene>
    <name evidence="2" type="ORF">A3E36_04410</name>
</gene>
<comment type="caution">
    <text evidence="2">The sequence shown here is derived from an EMBL/GenBank/DDBJ whole genome shotgun (WGS) entry which is preliminary data.</text>
</comment>
<protein>
    <recommendedName>
        <fullName evidence="1">Carrier domain-containing protein</fullName>
    </recommendedName>
</protein>
<evidence type="ECO:0000313" key="3">
    <source>
        <dbReference type="Proteomes" id="UP000177941"/>
    </source>
</evidence>
<name>A0A1G1XB36_9BACT</name>
<organism evidence="2 3">
    <name type="scientific">Candidatus Andersenbacteria bacterium RIFCSPHIGHO2_12_FULL_45_11b</name>
    <dbReference type="NCBI Taxonomy" id="1797282"/>
    <lineage>
        <taxon>Bacteria</taxon>
        <taxon>Candidatus Anderseniibacteriota</taxon>
    </lineage>
</organism>
<sequence length="99" mass="11298">MDRHAVFDTLCGILADYLDISGPEVCAEQTLLIEDLGMGSMQFIQIAFEIERQFHLKIRHSFASTSWKNFVGEYATVGKLCDFITEHQDTKMHKLTNIS</sequence>
<proteinExistence type="predicted"/>
<dbReference type="Gene3D" id="1.10.1200.10">
    <property type="entry name" value="ACP-like"/>
    <property type="match status" value="1"/>
</dbReference>
<dbReference type="SUPFAM" id="SSF47336">
    <property type="entry name" value="ACP-like"/>
    <property type="match status" value="1"/>
</dbReference>
<dbReference type="EMBL" id="MHHS01000018">
    <property type="protein sequence ID" value="OGY37101.1"/>
    <property type="molecule type" value="Genomic_DNA"/>
</dbReference>
<accession>A0A1G1XB36</accession>
<feature type="domain" description="Carrier" evidence="1">
    <location>
        <begin position="4"/>
        <end position="88"/>
    </location>
</feature>
<dbReference type="InterPro" id="IPR036736">
    <property type="entry name" value="ACP-like_sf"/>
</dbReference>
<evidence type="ECO:0000313" key="2">
    <source>
        <dbReference type="EMBL" id="OGY37101.1"/>
    </source>
</evidence>
<evidence type="ECO:0000259" key="1">
    <source>
        <dbReference type="PROSITE" id="PS50075"/>
    </source>
</evidence>
<dbReference type="InterPro" id="IPR009081">
    <property type="entry name" value="PP-bd_ACP"/>
</dbReference>